<evidence type="ECO:0000256" key="7">
    <source>
        <dbReference type="ARBA" id="ARBA00023136"/>
    </source>
</evidence>
<dbReference type="PANTHER" id="PTHR31595">
    <property type="entry name" value="LONG-CHAIN-ALCOHOL O-FATTY-ACYLTRANSFERASE 3-RELATED"/>
    <property type="match status" value="1"/>
</dbReference>
<keyword evidence="5 9" id="KW-1133">Transmembrane helix</keyword>
<organism evidence="11 12">
    <name type="scientific">Thlaspi arvense</name>
    <name type="common">Field penny-cress</name>
    <dbReference type="NCBI Taxonomy" id="13288"/>
    <lineage>
        <taxon>Eukaryota</taxon>
        <taxon>Viridiplantae</taxon>
        <taxon>Streptophyta</taxon>
        <taxon>Embryophyta</taxon>
        <taxon>Tracheophyta</taxon>
        <taxon>Spermatophyta</taxon>
        <taxon>Magnoliopsida</taxon>
        <taxon>eudicotyledons</taxon>
        <taxon>Gunneridae</taxon>
        <taxon>Pentapetalae</taxon>
        <taxon>rosids</taxon>
        <taxon>malvids</taxon>
        <taxon>Brassicales</taxon>
        <taxon>Brassicaceae</taxon>
        <taxon>Thlaspideae</taxon>
        <taxon>Thlaspi</taxon>
    </lineage>
</organism>
<name>A0AAU9SRJ5_THLAR</name>
<evidence type="ECO:0000259" key="10">
    <source>
        <dbReference type="Pfam" id="PF13813"/>
    </source>
</evidence>
<evidence type="ECO:0000313" key="12">
    <source>
        <dbReference type="Proteomes" id="UP000836841"/>
    </source>
</evidence>
<dbReference type="GO" id="GO:0006629">
    <property type="term" value="P:lipid metabolic process"/>
    <property type="evidence" value="ECO:0007669"/>
    <property type="project" value="UniProtKB-KW"/>
</dbReference>
<evidence type="ECO:0000256" key="8">
    <source>
        <dbReference type="ARBA" id="ARBA00023315"/>
    </source>
</evidence>
<keyword evidence="6" id="KW-0443">Lipid metabolism</keyword>
<feature type="transmembrane region" description="Helical" evidence="9">
    <location>
        <begin position="148"/>
        <end position="169"/>
    </location>
</feature>
<dbReference type="Pfam" id="PF13813">
    <property type="entry name" value="MBOAT_2"/>
    <property type="match status" value="1"/>
</dbReference>
<dbReference type="InterPro" id="IPR032805">
    <property type="entry name" value="Wax_synthase_dom"/>
</dbReference>
<dbReference type="Proteomes" id="UP000836841">
    <property type="component" value="Chromosome 6"/>
</dbReference>
<comment type="subcellular location">
    <subcellularLocation>
        <location evidence="1">Membrane</location>
        <topology evidence="1">Multi-pass membrane protein</topology>
    </subcellularLocation>
</comment>
<dbReference type="EMBL" id="OU466862">
    <property type="protein sequence ID" value="CAH2069873.1"/>
    <property type="molecule type" value="Genomic_DNA"/>
</dbReference>
<evidence type="ECO:0000313" key="11">
    <source>
        <dbReference type="EMBL" id="CAH2069873.1"/>
    </source>
</evidence>
<evidence type="ECO:0000256" key="2">
    <source>
        <dbReference type="ARBA" id="ARBA00007282"/>
    </source>
</evidence>
<sequence length="253" mass="29253">MCSISCPLSSSTLNLTQFLCFTCLPIHPQRNRKPQDHFPKWFFAIKVVILGVVLHVYNYTQILPPIILLGLYPLHLYLSLEILLTLLKVVLTIALGSHLEPIFNEPYLATSLQDFWGRRWNLPVSAIFRSSVFIPVRQVCQHFMNTEWAIITSVLASFLVSGMLHELIFFYVTREAPTWEVTWYFVLQGVCTVVEVFVKRKTFVGRWVVRPEVSRLLTVGFLVLTGAWLFFPQFKRSGVMERDSLVNPWCSLI</sequence>
<dbReference type="InterPro" id="IPR044851">
    <property type="entry name" value="Wax_synthase"/>
</dbReference>
<keyword evidence="12" id="KW-1185">Reference proteome</keyword>
<keyword evidence="7 9" id="KW-0472">Membrane</keyword>
<keyword evidence="3" id="KW-0808">Transferase</keyword>
<keyword evidence="8" id="KW-0012">Acyltransferase</keyword>
<evidence type="ECO:0000256" key="1">
    <source>
        <dbReference type="ARBA" id="ARBA00004141"/>
    </source>
</evidence>
<reference evidence="11 12" key="1">
    <citation type="submission" date="2022-03" db="EMBL/GenBank/DDBJ databases">
        <authorList>
            <person name="Nunn A."/>
            <person name="Chopra R."/>
            <person name="Nunn A."/>
            <person name="Contreras Garrido A."/>
        </authorList>
    </citation>
    <scope>NUCLEOTIDE SEQUENCE [LARGE SCALE GENOMIC DNA]</scope>
</reference>
<feature type="transmembrane region" description="Helical" evidence="9">
    <location>
        <begin position="213"/>
        <end position="231"/>
    </location>
</feature>
<evidence type="ECO:0000256" key="4">
    <source>
        <dbReference type="ARBA" id="ARBA00022692"/>
    </source>
</evidence>
<evidence type="ECO:0000256" key="6">
    <source>
        <dbReference type="ARBA" id="ARBA00023098"/>
    </source>
</evidence>
<protein>
    <recommendedName>
        <fullName evidence="10">Wax synthase domain-containing protein</fullName>
    </recommendedName>
</protein>
<dbReference type="GO" id="GO:0008374">
    <property type="term" value="F:O-acyltransferase activity"/>
    <property type="evidence" value="ECO:0007669"/>
    <property type="project" value="InterPro"/>
</dbReference>
<comment type="similarity">
    <text evidence="2">Belongs to the wax synthase family.</text>
</comment>
<dbReference type="PANTHER" id="PTHR31595:SF70">
    <property type="entry name" value="LONG-CHAIN-ALCOHOL O-FATTY-ACYLTRANSFERASE 3-RELATED"/>
    <property type="match status" value="1"/>
</dbReference>
<evidence type="ECO:0000256" key="3">
    <source>
        <dbReference type="ARBA" id="ARBA00022679"/>
    </source>
</evidence>
<evidence type="ECO:0000256" key="5">
    <source>
        <dbReference type="ARBA" id="ARBA00022989"/>
    </source>
</evidence>
<dbReference type="AlphaFoldDB" id="A0AAU9SRJ5"/>
<feature type="domain" description="Wax synthase" evidence="10">
    <location>
        <begin position="100"/>
        <end position="186"/>
    </location>
</feature>
<feature type="transmembrane region" description="Helical" evidence="9">
    <location>
        <begin position="181"/>
        <end position="198"/>
    </location>
</feature>
<feature type="transmembrane region" description="Helical" evidence="9">
    <location>
        <begin position="38"/>
        <end position="57"/>
    </location>
</feature>
<accession>A0AAU9SRJ5</accession>
<gene>
    <name evidence="11" type="ORF">TAV2_LOCUS21550</name>
</gene>
<keyword evidence="4 9" id="KW-0812">Transmembrane</keyword>
<evidence type="ECO:0000256" key="9">
    <source>
        <dbReference type="SAM" id="Phobius"/>
    </source>
</evidence>
<dbReference type="GO" id="GO:0016020">
    <property type="term" value="C:membrane"/>
    <property type="evidence" value="ECO:0007669"/>
    <property type="project" value="UniProtKB-SubCell"/>
</dbReference>
<proteinExistence type="inferred from homology"/>